<keyword evidence="3 6" id="KW-0808">Transferase</keyword>
<dbReference type="PROSITE" id="PS00723">
    <property type="entry name" value="POLYPRENYL_SYNTHASE_1"/>
    <property type="match status" value="1"/>
</dbReference>
<evidence type="ECO:0000256" key="4">
    <source>
        <dbReference type="ARBA" id="ARBA00022723"/>
    </source>
</evidence>
<dbReference type="Pfam" id="PF00348">
    <property type="entry name" value="polyprenyl_synt"/>
    <property type="match status" value="1"/>
</dbReference>
<evidence type="ECO:0000313" key="7">
    <source>
        <dbReference type="EMBL" id="ART64822.1"/>
    </source>
</evidence>
<dbReference type="Proteomes" id="UP000194457">
    <property type="component" value="Chromosome"/>
</dbReference>
<reference evidence="7 8" key="1">
    <citation type="submission" date="2017-05" db="EMBL/GenBank/DDBJ databases">
        <authorList>
            <person name="Song R."/>
            <person name="Chenine A.L."/>
            <person name="Ruprecht R.M."/>
        </authorList>
    </citation>
    <scope>NUCLEOTIDE SEQUENCE [LARGE SCALE GENOMIC DNA]</scope>
    <source>
        <strain evidence="7">SW32</strain>
    </source>
</reference>
<proteinExistence type="inferred from homology"/>
<dbReference type="PANTHER" id="PTHR12001">
    <property type="entry name" value="GERANYLGERANYL PYROPHOSPHATE SYNTHASE"/>
    <property type="match status" value="1"/>
</dbReference>
<protein>
    <recommendedName>
        <fullName evidence="9">Polyprenyl synthetase</fullName>
    </recommendedName>
</protein>
<evidence type="ECO:0000256" key="3">
    <source>
        <dbReference type="ARBA" id="ARBA00022679"/>
    </source>
</evidence>
<dbReference type="SUPFAM" id="SSF48576">
    <property type="entry name" value="Terpenoid synthases"/>
    <property type="match status" value="1"/>
</dbReference>
<dbReference type="GO" id="GO:0008299">
    <property type="term" value="P:isoprenoid biosynthetic process"/>
    <property type="evidence" value="ECO:0007669"/>
    <property type="project" value="InterPro"/>
</dbReference>
<accession>A0A240UUT7</accession>
<comment type="cofactor">
    <cofactor evidence="1">
        <name>Mg(2+)</name>
        <dbReference type="ChEBI" id="CHEBI:18420"/>
    </cofactor>
</comment>
<dbReference type="KEGG" id="kma:B9H00_15195"/>
<gene>
    <name evidence="7" type="ORF">B9H00_15195</name>
</gene>
<dbReference type="GO" id="GO:0004659">
    <property type="term" value="F:prenyltransferase activity"/>
    <property type="evidence" value="ECO:0007669"/>
    <property type="project" value="InterPro"/>
</dbReference>
<keyword evidence="8" id="KW-1185">Reference proteome</keyword>
<dbReference type="SFLD" id="SFLDS00005">
    <property type="entry name" value="Isoprenoid_Synthase_Type_I"/>
    <property type="match status" value="1"/>
</dbReference>
<dbReference type="InterPro" id="IPR008949">
    <property type="entry name" value="Isoprenoid_synthase_dom_sf"/>
</dbReference>
<evidence type="ECO:0000256" key="5">
    <source>
        <dbReference type="ARBA" id="ARBA00022842"/>
    </source>
</evidence>
<organism evidence="7 8">
    <name type="scientific">Kushneria marisflavi</name>
    <dbReference type="NCBI Taxonomy" id="157779"/>
    <lineage>
        <taxon>Bacteria</taxon>
        <taxon>Pseudomonadati</taxon>
        <taxon>Pseudomonadota</taxon>
        <taxon>Gammaproteobacteria</taxon>
        <taxon>Oceanospirillales</taxon>
        <taxon>Halomonadaceae</taxon>
        <taxon>Kushneria</taxon>
    </lineage>
</organism>
<keyword evidence="5" id="KW-0460">Magnesium</keyword>
<dbReference type="PANTHER" id="PTHR12001:SF69">
    <property type="entry name" value="ALL TRANS-POLYPRENYL-DIPHOSPHATE SYNTHASE PDSS1"/>
    <property type="match status" value="1"/>
</dbReference>
<evidence type="ECO:0008006" key="9">
    <source>
        <dbReference type="Google" id="ProtNLM"/>
    </source>
</evidence>
<sequence length="425" mass="46829">MAGAGLTDAGGRACNQKCWIGHLCLLCDRTHKILRSRMCNEPGKLLRSAPPARAEGLPANQRQPIYPFSDHDRHRAFRLFWSNPFYCPVSMNDLAFTRKRQVTTTMDVGRNRASDKEKFMTGLTSPIVERHSVEDVPYASLNHDIHTTLTQALKDDDRQGMIRDAINHHLTAAGGYLRARLGYHTGRALGLAHEQALICACISELLHNASLIHDDVLDHDSMRRGQRSVWRVWNEGVAICLGDLFISAAYGLMSGLSPHAERLPVLLSCVHYHVQTTIHGQAECFSLAMGPEPDFEQCSQAACGKSGPLFALSLEAPLLLTGHESAIHNAREAALTFATIYQLIDDIEDFDSDMTDQQQGACNMLHALGNRGDATPMASALDYGRHHLNRTRQLAGTLPDGCGQALIEEAHRLEEKLISVTGGRS</sequence>
<dbReference type="Gene3D" id="1.10.600.10">
    <property type="entry name" value="Farnesyl Diphosphate Synthase"/>
    <property type="match status" value="1"/>
</dbReference>
<dbReference type="InterPro" id="IPR000092">
    <property type="entry name" value="Polyprenyl_synt"/>
</dbReference>
<dbReference type="GO" id="GO:0046872">
    <property type="term" value="F:metal ion binding"/>
    <property type="evidence" value="ECO:0007669"/>
    <property type="project" value="UniProtKB-KW"/>
</dbReference>
<dbReference type="InterPro" id="IPR033749">
    <property type="entry name" value="Polyprenyl_synt_CS"/>
</dbReference>
<evidence type="ECO:0000256" key="1">
    <source>
        <dbReference type="ARBA" id="ARBA00001946"/>
    </source>
</evidence>
<evidence type="ECO:0000256" key="6">
    <source>
        <dbReference type="RuleBase" id="RU004466"/>
    </source>
</evidence>
<evidence type="ECO:0000313" key="8">
    <source>
        <dbReference type="Proteomes" id="UP000194457"/>
    </source>
</evidence>
<evidence type="ECO:0000256" key="2">
    <source>
        <dbReference type="ARBA" id="ARBA00006706"/>
    </source>
</evidence>
<name>A0A240UUT7_9GAMM</name>
<keyword evidence="4" id="KW-0479">Metal-binding</keyword>
<dbReference type="EMBL" id="CP021358">
    <property type="protein sequence ID" value="ART64822.1"/>
    <property type="molecule type" value="Genomic_DNA"/>
</dbReference>
<comment type="similarity">
    <text evidence="2 6">Belongs to the FPP/GGPP synthase family.</text>
</comment>
<dbReference type="AlphaFoldDB" id="A0A240UUT7"/>